<dbReference type="AlphaFoldDB" id="A0A4W4ELD1"/>
<name>A0A4W4ELD1_ELEEL</name>
<keyword evidence="2" id="KW-1185">Reference proteome</keyword>
<protein>
    <submittedName>
        <fullName evidence="1">Uncharacterized protein</fullName>
    </submittedName>
</protein>
<organism evidence="1 2">
    <name type="scientific">Electrophorus electricus</name>
    <name type="common">Electric eel</name>
    <name type="synonym">Gymnotus electricus</name>
    <dbReference type="NCBI Taxonomy" id="8005"/>
    <lineage>
        <taxon>Eukaryota</taxon>
        <taxon>Metazoa</taxon>
        <taxon>Chordata</taxon>
        <taxon>Craniata</taxon>
        <taxon>Vertebrata</taxon>
        <taxon>Euteleostomi</taxon>
        <taxon>Actinopterygii</taxon>
        <taxon>Neopterygii</taxon>
        <taxon>Teleostei</taxon>
        <taxon>Ostariophysi</taxon>
        <taxon>Gymnotiformes</taxon>
        <taxon>Gymnotoidei</taxon>
        <taxon>Gymnotidae</taxon>
        <taxon>Electrophorus</taxon>
    </lineage>
</organism>
<reference evidence="1" key="3">
    <citation type="submission" date="2020-05" db="EMBL/GenBank/DDBJ databases">
        <title>Electrophorus electricus (electric eel) genome, fEleEle1, primary haplotype.</title>
        <authorList>
            <person name="Myers G."/>
            <person name="Meyer A."/>
            <person name="Fedrigo O."/>
            <person name="Formenti G."/>
            <person name="Rhie A."/>
            <person name="Tracey A."/>
            <person name="Sims Y."/>
            <person name="Jarvis E.D."/>
        </authorList>
    </citation>
    <scope>NUCLEOTIDE SEQUENCE [LARGE SCALE GENOMIC DNA]</scope>
</reference>
<reference evidence="1" key="4">
    <citation type="submission" date="2025-08" db="UniProtKB">
        <authorList>
            <consortium name="Ensembl"/>
        </authorList>
    </citation>
    <scope>IDENTIFICATION</scope>
</reference>
<sequence>VPAGTGCRDLCWPSGLGYFSQTSAASQLQVVSWQWSLGDGLHLLSCRSAAPPAVSALLRINAEHTEGIRANRSSLHTAPQLNSDLRFSRLARRENIRSLHFENQKANHNI</sequence>
<evidence type="ECO:0000313" key="2">
    <source>
        <dbReference type="Proteomes" id="UP000314983"/>
    </source>
</evidence>
<proteinExistence type="predicted"/>
<accession>A0A4W4ELD1</accession>
<reference evidence="1" key="5">
    <citation type="submission" date="2025-09" db="UniProtKB">
        <authorList>
            <consortium name="Ensembl"/>
        </authorList>
    </citation>
    <scope>IDENTIFICATION</scope>
</reference>
<reference evidence="2" key="1">
    <citation type="journal article" date="2014" name="Science">
        <title>Nonhuman genetics. Genomic basis for the convergent evolution of electric organs.</title>
        <authorList>
            <person name="Gallant J.R."/>
            <person name="Traeger L.L."/>
            <person name="Volkening J.D."/>
            <person name="Moffett H."/>
            <person name="Chen P.H."/>
            <person name="Novina C.D."/>
            <person name="Phillips G.N.Jr."/>
            <person name="Anand R."/>
            <person name="Wells G.B."/>
            <person name="Pinch M."/>
            <person name="Guth R."/>
            <person name="Unguez G.A."/>
            <person name="Albert J.S."/>
            <person name="Zakon H.H."/>
            <person name="Samanta M.P."/>
            <person name="Sussman M.R."/>
        </authorList>
    </citation>
    <scope>NUCLEOTIDE SEQUENCE [LARGE SCALE GENOMIC DNA]</scope>
</reference>
<evidence type="ECO:0000313" key="1">
    <source>
        <dbReference type="Ensembl" id="ENSEEEP00000012953.2"/>
    </source>
</evidence>
<dbReference type="Ensembl" id="ENSEEET00000013102.2">
    <property type="protein sequence ID" value="ENSEEEP00000012953.2"/>
    <property type="gene ID" value="ENSEEEG00000006510.2"/>
</dbReference>
<dbReference type="Proteomes" id="UP000314983">
    <property type="component" value="Chromosome 8"/>
</dbReference>
<reference evidence="2" key="2">
    <citation type="journal article" date="2017" name="Sci. Adv.">
        <title>A tail of two voltages: Proteomic comparison of the three electric organs of the electric eel.</title>
        <authorList>
            <person name="Traeger L.L."/>
            <person name="Sabat G."/>
            <person name="Barrett-Wilt G.A."/>
            <person name="Wells G.B."/>
            <person name="Sussman M.R."/>
        </authorList>
    </citation>
    <scope>NUCLEOTIDE SEQUENCE [LARGE SCALE GENOMIC DNA]</scope>
</reference>